<keyword evidence="3" id="KW-1185">Reference proteome</keyword>
<dbReference type="Proteomes" id="UP000282971">
    <property type="component" value="Unassembled WGS sequence"/>
</dbReference>
<name>A0A437M0C0_9SPHN</name>
<accession>A0A437M0C0</accession>
<organism evidence="2 3">
    <name type="scientific">Sphingomonas crocodyli</name>
    <dbReference type="NCBI Taxonomy" id="1979270"/>
    <lineage>
        <taxon>Bacteria</taxon>
        <taxon>Pseudomonadati</taxon>
        <taxon>Pseudomonadota</taxon>
        <taxon>Alphaproteobacteria</taxon>
        <taxon>Sphingomonadales</taxon>
        <taxon>Sphingomonadaceae</taxon>
        <taxon>Sphingomonas</taxon>
    </lineage>
</organism>
<evidence type="ECO:0000313" key="3">
    <source>
        <dbReference type="Proteomes" id="UP000282971"/>
    </source>
</evidence>
<dbReference type="GO" id="GO:0051920">
    <property type="term" value="F:peroxiredoxin activity"/>
    <property type="evidence" value="ECO:0007669"/>
    <property type="project" value="InterPro"/>
</dbReference>
<dbReference type="InterPro" id="IPR003779">
    <property type="entry name" value="CMD-like"/>
</dbReference>
<dbReference type="SUPFAM" id="SSF69118">
    <property type="entry name" value="AhpD-like"/>
    <property type="match status" value="1"/>
</dbReference>
<protein>
    <submittedName>
        <fullName evidence="2">Carboxymuconolactone decarboxylase</fullName>
    </submittedName>
</protein>
<dbReference type="EMBL" id="SACN01000002">
    <property type="protein sequence ID" value="RVT91026.1"/>
    <property type="molecule type" value="Genomic_DNA"/>
</dbReference>
<dbReference type="OrthoDB" id="9801400at2"/>
<dbReference type="InterPro" id="IPR029032">
    <property type="entry name" value="AhpD-like"/>
</dbReference>
<gene>
    <name evidence="2" type="ORF">EOD43_15970</name>
</gene>
<feature type="domain" description="Carboxymuconolactone decarboxylase-like" evidence="1">
    <location>
        <begin position="42"/>
        <end position="110"/>
    </location>
</feature>
<evidence type="ECO:0000313" key="2">
    <source>
        <dbReference type="EMBL" id="RVT91026.1"/>
    </source>
</evidence>
<dbReference type="Pfam" id="PF02627">
    <property type="entry name" value="CMD"/>
    <property type="match status" value="1"/>
</dbReference>
<dbReference type="AlphaFoldDB" id="A0A437M0C0"/>
<dbReference type="PANTHER" id="PTHR33570">
    <property type="entry name" value="4-CARBOXYMUCONOLACTONE DECARBOXYLASE FAMILY PROTEIN"/>
    <property type="match status" value="1"/>
</dbReference>
<comment type="caution">
    <text evidence="2">The sequence shown here is derived from an EMBL/GenBank/DDBJ whole genome shotgun (WGS) entry which is preliminary data.</text>
</comment>
<reference evidence="2 3" key="1">
    <citation type="submission" date="2019-01" db="EMBL/GenBank/DDBJ databases">
        <authorList>
            <person name="Chen W.-M."/>
        </authorList>
    </citation>
    <scope>NUCLEOTIDE SEQUENCE [LARGE SCALE GENOMIC DNA]</scope>
    <source>
        <strain evidence="2 3">CCP-7</strain>
    </source>
</reference>
<proteinExistence type="predicted"/>
<sequence length="124" mass="12930">MANDTGIVERLASLKVIAKMRGDAQASSFAGEMGALANSNVFQSLWGRPGLDAKSRSLVTLGILIALRAHDELRVHIPLAVANGCTVAEVEEVIYHASGYAGFPAANSARVTAIEALRGEGLIA</sequence>
<dbReference type="PANTHER" id="PTHR33570:SF2">
    <property type="entry name" value="CARBOXYMUCONOLACTONE DECARBOXYLASE-LIKE DOMAIN-CONTAINING PROTEIN"/>
    <property type="match status" value="1"/>
</dbReference>
<dbReference type="RefSeq" id="WP_127745042.1">
    <property type="nucleotide sequence ID" value="NZ_SACN01000002.1"/>
</dbReference>
<dbReference type="InterPro" id="IPR052512">
    <property type="entry name" value="4CMD/NDH-1_regulator"/>
</dbReference>
<evidence type="ECO:0000259" key="1">
    <source>
        <dbReference type="Pfam" id="PF02627"/>
    </source>
</evidence>
<dbReference type="Gene3D" id="1.20.1290.10">
    <property type="entry name" value="AhpD-like"/>
    <property type="match status" value="1"/>
</dbReference>